<feature type="transmembrane region" description="Helical" evidence="6">
    <location>
        <begin position="428"/>
        <end position="447"/>
    </location>
</feature>
<dbReference type="Proteomes" id="UP000006860">
    <property type="component" value="Chromosome"/>
</dbReference>
<feature type="transmembrane region" description="Helical" evidence="6">
    <location>
        <begin position="336"/>
        <end position="357"/>
    </location>
</feature>
<proteinExistence type="predicted"/>
<dbReference type="HOGENOM" id="CLU_039378_0_0_0"/>
<accession>F0SP48</accession>
<evidence type="ECO:0000256" key="3">
    <source>
        <dbReference type="ARBA" id="ARBA00022692"/>
    </source>
</evidence>
<dbReference type="EMBL" id="CP002546">
    <property type="protein sequence ID" value="ADY61151.1"/>
    <property type="molecule type" value="Genomic_DNA"/>
</dbReference>
<reference evidence="8" key="1">
    <citation type="submission" date="2011-02" db="EMBL/GenBank/DDBJ databases">
        <title>The complete genome of Planctomyces brasiliensis DSM 5305.</title>
        <authorList>
            <person name="Lucas S."/>
            <person name="Copeland A."/>
            <person name="Lapidus A."/>
            <person name="Bruce D."/>
            <person name="Goodwin L."/>
            <person name="Pitluck S."/>
            <person name="Kyrpides N."/>
            <person name="Mavromatis K."/>
            <person name="Pagani I."/>
            <person name="Ivanova N."/>
            <person name="Ovchinnikova G."/>
            <person name="Lu M."/>
            <person name="Detter J.C."/>
            <person name="Han C."/>
            <person name="Land M."/>
            <person name="Hauser L."/>
            <person name="Markowitz V."/>
            <person name="Cheng J.-F."/>
            <person name="Hugenholtz P."/>
            <person name="Woyke T."/>
            <person name="Wu D."/>
            <person name="Tindall B."/>
            <person name="Pomrenke H.G."/>
            <person name="Brambilla E."/>
            <person name="Klenk H.-P."/>
            <person name="Eisen J.A."/>
        </authorList>
    </citation>
    <scope>NUCLEOTIDE SEQUENCE [LARGE SCALE GENOMIC DNA]</scope>
    <source>
        <strain evidence="8">ATCC 49424 / DSM 5305 / JCM 21570 / NBRC 103401 / IFAM 1448</strain>
    </source>
</reference>
<dbReference type="KEGG" id="pbs:Plabr_3554"/>
<feature type="transmembrane region" description="Helical" evidence="6">
    <location>
        <begin position="217"/>
        <end position="235"/>
    </location>
</feature>
<feature type="transmembrane region" description="Helical" evidence="6">
    <location>
        <begin position="120"/>
        <end position="144"/>
    </location>
</feature>
<keyword evidence="5 6" id="KW-0472">Membrane</keyword>
<keyword evidence="3 6" id="KW-0812">Transmembrane</keyword>
<keyword evidence="2" id="KW-1003">Cell membrane</keyword>
<dbReference type="AlphaFoldDB" id="F0SP48"/>
<evidence type="ECO:0000313" key="7">
    <source>
        <dbReference type="EMBL" id="ADY61151.1"/>
    </source>
</evidence>
<feature type="transmembrane region" description="Helical" evidence="6">
    <location>
        <begin position="83"/>
        <end position="108"/>
    </location>
</feature>
<evidence type="ECO:0000256" key="6">
    <source>
        <dbReference type="SAM" id="Phobius"/>
    </source>
</evidence>
<dbReference type="eggNOG" id="COG2244">
    <property type="taxonomic scope" value="Bacteria"/>
</dbReference>
<evidence type="ECO:0000256" key="1">
    <source>
        <dbReference type="ARBA" id="ARBA00004651"/>
    </source>
</evidence>
<dbReference type="PANTHER" id="PTHR30250:SF26">
    <property type="entry name" value="PSMA PROTEIN"/>
    <property type="match status" value="1"/>
</dbReference>
<feature type="transmembrane region" description="Helical" evidence="6">
    <location>
        <begin position="156"/>
        <end position="172"/>
    </location>
</feature>
<dbReference type="GO" id="GO:0005886">
    <property type="term" value="C:plasma membrane"/>
    <property type="evidence" value="ECO:0007669"/>
    <property type="project" value="UniProtKB-SubCell"/>
</dbReference>
<feature type="transmembrane region" description="Helical" evidence="6">
    <location>
        <begin position="178"/>
        <end position="205"/>
    </location>
</feature>
<keyword evidence="4 6" id="KW-1133">Transmembrane helix</keyword>
<dbReference type="Pfam" id="PF13440">
    <property type="entry name" value="Polysacc_synt_3"/>
    <property type="match status" value="1"/>
</dbReference>
<dbReference type="InterPro" id="IPR050833">
    <property type="entry name" value="Poly_Biosynth_Transport"/>
</dbReference>
<gene>
    <name evidence="7" type="ordered locus">Plabr_3554</name>
</gene>
<name>F0SP48_RUBBR</name>
<feature type="transmembrane region" description="Helical" evidence="6">
    <location>
        <begin position="306"/>
        <end position="330"/>
    </location>
</feature>
<feature type="transmembrane region" description="Helical" evidence="6">
    <location>
        <begin position="41"/>
        <end position="62"/>
    </location>
</feature>
<keyword evidence="8" id="KW-1185">Reference proteome</keyword>
<feature type="transmembrane region" description="Helical" evidence="6">
    <location>
        <begin position="459"/>
        <end position="479"/>
    </location>
</feature>
<feature type="transmembrane region" description="Helical" evidence="6">
    <location>
        <begin position="241"/>
        <end position="262"/>
    </location>
</feature>
<feature type="transmembrane region" description="Helical" evidence="6">
    <location>
        <begin position="369"/>
        <end position="389"/>
    </location>
</feature>
<evidence type="ECO:0000256" key="5">
    <source>
        <dbReference type="ARBA" id="ARBA00023136"/>
    </source>
</evidence>
<dbReference type="PANTHER" id="PTHR30250">
    <property type="entry name" value="PST FAMILY PREDICTED COLANIC ACID TRANSPORTER"/>
    <property type="match status" value="1"/>
</dbReference>
<sequence>MSVRVNVLMSWFAHAVTLCVGFFLMPYILHTVGDTTYGTWLLLNSVAGQTGLLYLGFGDAISRFTSKYYAEKRWIQLNRTVSCITSVYFASGMLALGIGCLAAWAAPWVHEWPGHTLSEIRWVILILGLNAAISIAGSAFGGVLMGIQRFDIERSIIITITLLRLGLTLVFLRAEHGLITLACVFLAVTVLENLLTGIMAFRLIPHLQLRFRHLRRETYHTCFGFSVFSFLSQIAEHTIYMVDTLVIGFLLGPKAVVPYYIAARLCEMVRLPVLQVGNVLLPRAGQLQALGQSSALKTLVCRGMGFAFLSTSAAFVGAACFAGLMIQVWIGDGYAISYGLLLLLMGGQLVALPTQLLRNVLTGTGTVRLPALLFAAEAAINLTLSLLLLPWLGLWGVALGTFIPIVLIETGLLLPLGMNILGLKWRELWQTAICPQLMPLSLVAIYALSVRQLSLSANWPTVIAILVGALATLVLGVWLNRREEQRQNNDADANLLESMVT</sequence>
<feature type="transmembrane region" description="Helical" evidence="6">
    <location>
        <begin position="7"/>
        <end position="29"/>
    </location>
</feature>
<protein>
    <submittedName>
        <fullName evidence="7">Polysaccharide biosynthesis protein</fullName>
    </submittedName>
</protein>
<dbReference type="STRING" id="756272.Plabr_3554"/>
<feature type="transmembrane region" description="Helical" evidence="6">
    <location>
        <begin position="395"/>
        <end position="416"/>
    </location>
</feature>
<dbReference type="OrthoDB" id="580892at2"/>
<evidence type="ECO:0000256" key="2">
    <source>
        <dbReference type="ARBA" id="ARBA00022475"/>
    </source>
</evidence>
<evidence type="ECO:0000313" key="8">
    <source>
        <dbReference type="Proteomes" id="UP000006860"/>
    </source>
</evidence>
<evidence type="ECO:0000256" key="4">
    <source>
        <dbReference type="ARBA" id="ARBA00022989"/>
    </source>
</evidence>
<dbReference type="RefSeq" id="WP_013629870.1">
    <property type="nucleotide sequence ID" value="NC_015174.1"/>
</dbReference>
<comment type="subcellular location">
    <subcellularLocation>
        <location evidence="1">Cell membrane</location>
        <topology evidence="1">Multi-pass membrane protein</topology>
    </subcellularLocation>
</comment>
<organism evidence="7 8">
    <name type="scientific">Rubinisphaera brasiliensis (strain ATCC 49424 / DSM 5305 / JCM 21570 / IAM 15109 / NBRC 103401 / IFAM 1448)</name>
    <name type="common">Planctomyces brasiliensis</name>
    <dbReference type="NCBI Taxonomy" id="756272"/>
    <lineage>
        <taxon>Bacteria</taxon>
        <taxon>Pseudomonadati</taxon>
        <taxon>Planctomycetota</taxon>
        <taxon>Planctomycetia</taxon>
        <taxon>Planctomycetales</taxon>
        <taxon>Planctomycetaceae</taxon>
        <taxon>Rubinisphaera</taxon>
    </lineage>
</organism>